<protein>
    <submittedName>
        <fullName evidence="3">DUF6297 family protein</fullName>
    </submittedName>
</protein>
<keyword evidence="2" id="KW-1133">Transmembrane helix</keyword>
<feature type="transmembrane region" description="Helical" evidence="2">
    <location>
        <begin position="281"/>
        <end position="298"/>
    </location>
</feature>
<feature type="transmembrane region" description="Helical" evidence="2">
    <location>
        <begin position="148"/>
        <end position="168"/>
    </location>
</feature>
<feature type="compositionally biased region" description="Gly residues" evidence="1">
    <location>
        <begin position="435"/>
        <end position="463"/>
    </location>
</feature>
<comment type="caution">
    <text evidence="3">The sequence shown here is derived from an EMBL/GenBank/DDBJ whole genome shotgun (WGS) entry which is preliminary data.</text>
</comment>
<dbReference type="RefSeq" id="WP_242377763.1">
    <property type="nucleotide sequence ID" value="NZ_JAKRKC020000002.1"/>
</dbReference>
<dbReference type="EMBL" id="JAKRKC020000002">
    <property type="protein sequence ID" value="MCK2219895.1"/>
    <property type="molecule type" value="Genomic_DNA"/>
</dbReference>
<gene>
    <name evidence="3" type="ORF">MF672_039770</name>
</gene>
<keyword evidence="2" id="KW-0472">Membrane</keyword>
<dbReference type="Proteomes" id="UP001317259">
    <property type="component" value="Unassembled WGS sequence"/>
</dbReference>
<feature type="transmembrane region" description="Helical" evidence="2">
    <location>
        <begin position="575"/>
        <end position="595"/>
    </location>
</feature>
<name>A0ABT0G5P6_9ACTN</name>
<sequence length="605" mass="58209">MTSLDRYVTGFCLLMFAAVAGQPVSELVTGLAAHADPGRMGAGAALLALGLAGFLAAARAAGPVLVSGPDASWLLLSPLDRRQVLGRTVRALLMVAVAAGLVLGLGLLAVLGAPDQLVWRLLGALAAGVAASVGAMALAVLSRVSQSWQACLTVAVVALLVLAVAAVAGQARTVLAVAAGAPLGAMAAAAAGAVAAAALLAGRAWAALGRVPAREVVAASTRGGHVASAAMGVDPGTFTWIAEDNHWRARKLRSRRWPSMPAPLALAWQDWRRLARRPGRLAFTLATAVLPAVLAGAGAAPGPLAVAVLGGGLAVAASAATGARRDADNPALARLIGVGHRPALAARALLPALLSAVWTTAALVALTTLPTPAGAAGQTIGSPAAQTTSSPAVGRTTGSSGGQMIGSSAAGRTIGSPAVAASSAMSGTTGSADPGVGGPVGAARPGVGGLGRDAGPGVGGLGRAAGPAVSGPGGAAGPGSGRVVGGLVDGVGSGVGGASVSGLWWLFGVAVAPALAAGALRMARRRPVDHSLPVIETGAGAVPLGPVLWAVAGVDLALAGCLPALLALTSAPSHPAGYLVAQAVLGAGVLAAYVLRAGKKAGQGL</sequence>
<dbReference type="InterPro" id="IPR046264">
    <property type="entry name" value="DUF6297"/>
</dbReference>
<organism evidence="3 4">
    <name type="scientific">Actinomadura luzonensis</name>
    <dbReference type="NCBI Taxonomy" id="2805427"/>
    <lineage>
        <taxon>Bacteria</taxon>
        <taxon>Bacillati</taxon>
        <taxon>Actinomycetota</taxon>
        <taxon>Actinomycetes</taxon>
        <taxon>Streptosporangiales</taxon>
        <taxon>Thermomonosporaceae</taxon>
        <taxon>Actinomadura</taxon>
    </lineage>
</organism>
<feature type="region of interest" description="Disordered" evidence="1">
    <location>
        <begin position="375"/>
        <end position="475"/>
    </location>
</feature>
<feature type="transmembrane region" description="Helical" evidence="2">
    <location>
        <begin position="89"/>
        <end position="111"/>
    </location>
</feature>
<feature type="transmembrane region" description="Helical" evidence="2">
    <location>
        <begin position="544"/>
        <end position="569"/>
    </location>
</feature>
<evidence type="ECO:0000256" key="2">
    <source>
        <dbReference type="SAM" id="Phobius"/>
    </source>
</evidence>
<proteinExistence type="predicted"/>
<feature type="compositionally biased region" description="Low complexity" evidence="1">
    <location>
        <begin position="420"/>
        <end position="434"/>
    </location>
</feature>
<accession>A0ABT0G5P6</accession>
<keyword evidence="4" id="KW-1185">Reference proteome</keyword>
<keyword evidence="2" id="KW-0812">Transmembrane</keyword>
<feature type="transmembrane region" description="Helical" evidence="2">
    <location>
        <begin position="304"/>
        <end position="323"/>
    </location>
</feature>
<evidence type="ECO:0000313" key="3">
    <source>
        <dbReference type="EMBL" id="MCK2219895.1"/>
    </source>
</evidence>
<dbReference type="Pfam" id="PF19814">
    <property type="entry name" value="DUF6297"/>
    <property type="match status" value="1"/>
</dbReference>
<feature type="transmembrane region" description="Helical" evidence="2">
    <location>
        <begin position="45"/>
        <end position="68"/>
    </location>
</feature>
<feature type="transmembrane region" description="Helical" evidence="2">
    <location>
        <begin position="117"/>
        <end position="141"/>
    </location>
</feature>
<feature type="transmembrane region" description="Helical" evidence="2">
    <location>
        <begin position="174"/>
        <end position="200"/>
    </location>
</feature>
<evidence type="ECO:0000313" key="4">
    <source>
        <dbReference type="Proteomes" id="UP001317259"/>
    </source>
</evidence>
<feature type="compositionally biased region" description="Polar residues" evidence="1">
    <location>
        <begin position="379"/>
        <end position="391"/>
    </location>
</feature>
<evidence type="ECO:0000256" key="1">
    <source>
        <dbReference type="SAM" id="MobiDB-lite"/>
    </source>
</evidence>
<feature type="transmembrane region" description="Helical" evidence="2">
    <location>
        <begin position="344"/>
        <end position="366"/>
    </location>
</feature>
<reference evidence="3 4" key="1">
    <citation type="submission" date="2022-04" db="EMBL/GenBank/DDBJ databases">
        <title>Genome draft of Actinomadura sp. ATCC 31491.</title>
        <authorList>
            <person name="Shi X."/>
            <person name="Du Y."/>
        </authorList>
    </citation>
    <scope>NUCLEOTIDE SEQUENCE [LARGE SCALE GENOMIC DNA]</scope>
    <source>
        <strain evidence="3 4">ATCC 31491</strain>
    </source>
</reference>
<feature type="transmembrane region" description="Helical" evidence="2">
    <location>
        <begin position="503"/>
        <end position="523"/>
    </location>
</feature>